<evidence type="ECO:0000313" key="2">
    <source>
        <dbReference type="Proteomes" id="UP000580250"/>
    </source>
</evidence>
<dbReference type="EMBL" id="CAJEWN010000199">
    <property type="protein sequence ID" value="CAD2172392.1"/>
    <property type="molecule type" value="Genomic_DNA"/>
</dbReference>
<evidence type="ECO:0000313" key="1">
    <source>
        <dbReference type="EMBL" id="CAD2172392.1"/>
    </source>
</evidence>
<reference evidence="1 2" key="1">
    <citation type="submission" date="2020-08" db="EMBL/GenBank/DDBJ databases">
        <authorList>
            <person name="Koutsovoulos G."/>
            <person name="Danchin GJ E."/>
        </authorList>
    </citation>
    <scope>NUCLEOTIDE SEQUENCE [LARGE SCALE GENOMIC DNA]</scope>
</reference>
<sequence>MLNKILLTNTNAHVTILCKMRNVTYRRRYREIQSIKSNFMRTTRRFQAMVNMIK</sequence>
<proteinExistence type="predicted"/>
<name>A0A6V7VC28_MELEN</name>
<gene>
    <name evidence="1" type="ORF">MENT_LOCUS23941</name>
</gene>
<dbReference type="AlphaFoldDB" id="A0A6V7VC28"/>
<comment type="caution">
    <text evidence="1">The sequence shown here is derived from an EMBL/GenBank/DDBJ whole genome shotgun (WGS) entry which is preliminary data.</text>
</comment>
<organism evidence="1 2">
    <name type="scientific">Meloidogyne enterolobii</name>
    <name type="common">Root-knot nematode worm</name>
    <name type="synonym">Meloidogyne mayaguensis</name>
    <dbReference type="NCBI Taxonomy" id="390850"/>
    <lineage>
        <taxon>Eukaryota</taxon>
        <taxon>Metazoa</taxon>
        <taxon>Ecdysozoa</taxon>
        <taxon>Nematoda</taxon>
        <taxon>Chromadorea</taxon>
        <taxon>Rhabditida</taxon>
        <taxon>Tylenchina</taxon>
        <taxon>Tylenchomorpha</taxon>
        <taxon>Tylenchoidea</taxon>
        <taxon>Meloidogynidae</taxon>
        <taxon>Meloidogyninae</taxon>
        <taxon>Meloidogyne</taxon>
    </lineage>
</organism>
<protein>
    <submittedName>
        <fullName evidence="1">Uncharacterized protein</fullName>
    </submittedName>
</protein>
<dbReference type="Proteomes" id="UP000580250">
    <property type="component" value="Unassembled WGS sequence"/>
</dbReference>
<accession>A0A6V7VC28</accession>